<dbReference type="Gene3D" id="3.30.200.20">
    <property type="entry name" value="Phosphorylase Kinase, domain 1"/>
    <property type="match status" value="1"/>
</dbReference>
<evidence type="ECO:0000256" key="5">
    <source>
        <dbReference type="ARBA" id="ARBA00022679"/>
    </source>
</evidence>
<name>A0AAW1XNI7_RUBAR</name>
<protein>
    <recommendedName>
        <fullName evidence="19">Protein kinase domain-containing protein</fullName>
    </recommendedName>
</protein>
<evidence type="ECO:0000256" key="17">
    <source>
        <dbReference type="SAM" id="MobiDB-lite"/>
    </source>
</evidence>
<evidence type="ECO:0000256" key="6">
    <source>
        <dbReference type="ARBA" id="ARBA00022692"/>
    </source>
</evidence>
<dbReference type="PANTHER" id="PTHR27007">
    <property type="match status" value="1"/>
</dbReference>
<keyword evidence="7" id="KW-0732">Signal</keyword>
<keyword evidence="4" id="KW-1003">Cell membrane</keyword>
<evidence type="ECO:0000256" key="18">
    <source>
        <dbReference type="SAM" id="Phobius"/>
    </source>
</evidence>
<dbReference type="SMART" id="SM00220">
    <property type="entry name" value="S_TKc"/>
    <property type="match status" value="1"/>
</dbReference>
<dbReference type="InterPro" id="IPR011009">
    <property type="entry name" value="Kinase-like_dom_sf"/>
</dbReference>
<evidence type="ECO:0000256" key="8">
    <source>
        <dbReference type="ARBA" id="ARBA00022741"/>
    </source>
</evidence>
<dbReference type="Gene3D" id="2.60.120.200">
    <property type="match status" value="1"/>
</dbReference>
<dbReference type="GO" id="GO:0004674">
    <property type="term" value="F:protein serine/threonine kinase activity"/>
    <property type="evidence" value="ECO:0007669"/>
    <property type="project" value="UniProtKB-KW"/>
</dbReference>
<feature type="domain" description="Protein kinase" evidence="19">
    <location>
        <begin position="116"/>
        <end position="393"/>
    </location>
</feature>
<evidence type="ECO:0000259" key="19">
    <source>
        <dbReference type="PROSITE" id="PS50011"/>
    </source>
</evidence>
<evidence type="ECO:0000256" key="1">
    <source>
        <dbReference type="ARBA" id="ARBA00004251"/>
    </source>
</evidence>
<evidence type="ECO:0000256" key="9">
    <source>
        <dbReference type="ARBA" id="ARBA00022777"/>
    </source>
</evidence>
<dbReference type="EMBL" id="JBEDUW010000003">
    <property type="protein sequence ID" value="KAK9938016.1"/>
    <property type="molecule type" value="Genomic_DNA"/>
</dbReference>
<reference evidence="20 21" key="1">
    <citation type="journal article" date="2023" name="G3 (Bethesda)">
        <title>A chromosome-length genome assembly and annotation of blackberry (Rubus argutus, cv. 'Hillquist').</title>
        <authorList>
            <person name="Bruna T."/>
            <person name="Aryal R."/>
            <person name="Dudchenko O."/>
            <person name="Sargent D.J."/>
            <person name="Mead D."/>
            <person name="Buti M."/>
            <person name="Cavallini A."/>
            <person name="Hytonen T."/>
            <person name="Andres J."/>
            <person name="Pham M."/>
            <person name="Weisz D."/>
            <person name="Mascagni F."/>
            <person name="Usai G."/>
            <person name="Natali L."/>
            <person name="Bassil N."/>
            <person name="Fernandez G.E."/>
            <person name="Lomsadze A."/>
            <person name="Armour M."/>
            <person name="Olukolu B."/>
            <person name="Poorten T."/>
            <person name="Britton C."/>
            <person name="Davik J."/>
            <person name="Ashrafi H."/>
            <person name="Aiden E.L."/>
            <person name="Borodovsky M."/>
            <person name="Worthington M."/>
        </authorList>
    </citation>
    <scope>NUCLEOTIDE SEQUENCE [LARGE SCALE GENOMIC DNA]</scope>
    <source>
        <strain evidence="20">PI 553951</strain>
    </source>
</reference>
<dbReference type="GO" id="GO:0002229">
    <property type="term" value="P:defense response to oomycetes"/>
    <property type="evidence" value="ECO:0007669"/>
    <property type="project" value="UniProtKB-ARBA"/>
</dbReference>
<keyword evidence="13" id="KW-0675">Receptor</keyword>
<keyword evidence="9" id="KW-0418">Kinase</keyword>
<keyword evidence="5" id="KW-0808">Transferase</keyword>
<keyword evidence="12 18" id="KW-0472">Membrane</keyword>
<keyword evidence="8 15" id="KW-0547">Nucleotide-binding</keyword>
<evidence type="ECO:0000256" key="13">
    <source>
        <dbReference type="ARBA" id="ARBA00023170"/>
    </source>
</evidence>
<gene>
    <name evidence="20" type="ORF">M0R45_014777</name>
</gene>
<evidence type="ECO:0000256" key="4">
    <source>
        <dbReference type="ARBA" id="ARBA00022475"/>
    </source>
</evidence>
<feature type="region of interest" description="Disordered" evidence="17">
    <location>
        <begin position="407"/>
        <end position="426"/>
    </location>
</feature>
<feature type="transmembrane region" description="Helical" evidence="18">
    <location>
        <begin position="41"/>
        <end position="65"/>
    </location>
</feature>
<comment type="similarity">
    <text evidence="16">Belongs to the protein kinase superfamily.</text>
</comment>
<dbReference type="FunFam" id="1.10.510.10:FF:000240">
    <property type="entry name" value="Lectin-domain containing receptor kinase A4.3"/>
    <property type="match status" value="1"/>
</dbReference>
<evidence type="ECO:0000256" key="14">
    <source>
        <dbReference type="ARBA" id="ARBA00023180"/>
    </source>
</evidence>
<evidence type="ECO:0000256" key="11">
    <source>
        <dbReference type="ARBA" id="ARBA00022989"/>
    </source>
</evidence>
<keyword evidence="21" id="KW-1185">Reference proteome</keyword>
<comment type="similarity">
    <text evidence="3">In the C-terminal section; belongs to the protein kinase superfamily. Ser/Thr protein kinase family.</text>
</comment>
<comment type="similarity">
    <text evidence="2">In the N-terminal section; belongs to the leguminous lectin family.</text>
</comment>
<dbReference type="SUPFAM" id="SSF49899">
    <property type="entry name" value="Concanavalin A-like lectins/glucanases"/>
    <property type="match status" value="1"/>
</dbReference>
<dbReference type="Gene3D" id="1.10.510.10">
    <property type="entry name" value="Transferase(Phosphotransferase) domain 1"/>
    <property type="match status" value="1"/>
</dbReference>
<dbReference type="Pfam" id="PF00069">
    <property type="entry name" value="Pkinase"/>
    <property type="match status" value="1"/>
</dbReference>
<dbReference type="PROSITE" id="PS00108">
    <property type="entry name" value="PROTEIN_KINASE_ST"/>
    <property type="match status" value="1"/>
</dbReference>
<dbReference type="Proteomes" id="UP001457282">
    <property type="component" value="Unassembled WGS sequence"/>
</dbReference>
<evidence type="ECO:0000313" key="20">
    <source>
        <dbReference type="EMBL" id="KAK9938016.1"/>
    </source>
</evidence>
<evidence type="ECO:0000256" key="3">
    <source>
        <dbReference type="ARBA" id="ARBA00010217"/>
    </source>
</evidence>
<keyword evidence="16" id="KW-0723">Serine/threonine-protein kinase</keyword>
<dbReference type="InterPro" id="IPR000719">
    <property type="entry name" value="Prot_kinase_dom"/>
</dbReference>
<accession>A0AAW1XNI7</accession>
<comment type="caution">
    <text evidence="20">The sequence shown here is derived from an EMBL/GenBank/DDBJ whole genome shotgun (WGS) entry which is preliminary data.</text>
</comment>
<evidence type="ECO:0000313" key="21">
    <source>
        <dbReference type="Proteomes" id="UP001457282"/>
    </source>
</evidence>
<organism evidence="20 21">
    <name type="scientific">Rubus argutus</name>
    <name type="common">Southern blackberry</name>
    <dbReference type="NCBI Taxonomy" id="59490"/>
    <lineage>
        <taxon>Eukaryota</taxon>
        <taxon>Viridiplantae</taxon>
        <taxon>Streptophyta</taxon>
        <taxon>Embryophyta</taxon>
        <taxon>Tracheophyta</taxon>
        <taxon>Spermatophyta</taxon>
        <taxon>Magnoliopsida</taxon>
        <taxon>eudicotyledons</taxon>
        <taxon>Gunneridae</taxon>
        <taxon>Pentapetalae</taxon>
        <taxon>rosids</taxon>
        <taxon>fabids</taxon>
        <taxon>Rosales</taxon>
        <taxon>Rosaceae</taxon>
        <taxon>Rosoideae</taxon>
        <taxon>Rosoideae incertae sedis</taxon>
        <taxon>Rubus</taxon>
    </lineage>
</organism>
<keyword evidence="14" id="KW-0325">Glycoprotein</keyword>
<keyword evidence="10 15" id="KW-0067">ATP-binding</keyword>
<evidence type="ECO:0000256" key="2">
    <source>
        <dbReference type="ARBA" id="ARBA00008536"/>
    </source>
</evidence>
<keyword evidence="11 18" id="KW-1133">Transmembrane helix</keyword>
<comment type="subcellular location">
    <subcellularLocation>
        <location evidence="1">Cell membrane</location>
        <topology evidence="1">Single-pass type I membrane protein</topology>
    </subcellularLocation>
</comment>
<dbReference type="PROSITE" id="PS00107">
    <property type="entry name" value="PROTEIN_KINASE_ATP"/>
    <property type="match status" value="1"/>
</dbReference>
<dbReference type="FunFam" id="3.30.200.20:FF:000168">
    <property type="entry name" value="L-type lectin-domain containing receptor kinase IX.1"/>
    <property type="match status" value="1"/>
</dbReference>
<dbReference type="InterPro" id="IPR013320">
    <property type="entry name" value="ConA-like_dom_sf"/>
</dbReference>
<evidence type="ECO:0000256" key="12">
    <source>
        <dbReference type="ARBA" id="ARBA00023136"/>
    </source>
</evidence>
<dbReference type="InterPro" id="IPR050528">
    <property type="entry name" value="L-type_Lectin-RKs"/>
</dbReference>
<dbReference type="GO" id="GO:0005524">
    <property type="term" value="F:ATP binding"/>
    <property type="evidence" value="ECO:0007669"/>
    <property type="project" value="UniProtKB-UniRule"/>
</dbReference>
<keyword evidence="6 18" id="KW-0812">Transmembrane</keyword>
<dbReference type="PROSITE" id="PS50011">
    <property type="entry name" value="PROTEIN_KINASE_DOM"/>
    <property type="match status" value="1"/>
</dbReference>
<evidence type="ECO:0000256" key="15">
    <source>
        <dbReference type="PROSITE-ProRule" id="PRU10141"/>
    </source>
</evidence>
<evidence type="ECO:0000256" key="7">
    <source>
        <dbReference type="ARBA" id="ARBA00022729"/>
    </source>
</evidence>
<evidence type="ECO:0000256" key="10">
    <source>
        <dbReference type="ARBA" id="ARBA00022840"/>
    </source>
</evidence>
<sequence>MVIVGFSASTGTQTALHKLNTWSFNSTLVLHRSSHKTGNGINVGLVVGSSVGGCIIILVGGLALVRFRFWKKKEQVGDNDGVDPMELNDSIDEEFERATGPRKFSYSELAHATGNFDEGEKLGEGGFGEVYRGFIKDLNSYVAVKKISKRSKQGLKEYAAEVRIISRIRHRNLVNLIGWCHEKKLLVYEFMPNGSLDSLLFEEQSLLAWKLRFKIARGLAPGGLLYLHQEWEQCVLHRDIKSSNVMLDSNFNAKLGDFGLARLVDHGKQLQTTTVAGTRGYMAFEYVIIGKPSKESDVYSFGMVALEIACGRKVIDHRFEGSQIIMVDWVWELYGEGKVLEAADPKLCGAFDEKEMECLLIVGLWCAYPDYTCRPSIQQAILVLNSEAPLPILPSDMPVPKFPPAMSDSGSCSGEGKTEFHGTASF</sequence>
<dbReference type="SUPFAM" id="SSF56112">
    <property type="entry name" value="Protein kinase-like (PK-like)"/>
    <property type="match status" value="1"/>
</dbReference>
<feature type="binding site" evidence="15">
    <location>
        <position position="146"/>
    </location>
    <ligand>
        <name>ATP</name>
        <dbReference type="ChEBI" id="CHEBI:30616"/>
    </ligand>
</feature>
<dbReference type="InterPro" id="IPR008271">
    <property type="entry name" value="Ser/Thr_kinase_AS"/>
</dbReference>
<dbReference type="AlphaFoldDB" id="A0AAW1XNI7"/>
<dbReference type="GO" id="GO:0005886">
    <property type="term" value="C:plasma membrane"/>
    <property type="evidence" value="ECO:0007669"/>
    <property type="project" value="UniProtKB-SubCell"/>
</dbReference>
<proteinExistence type="inferred from homology"/>
<evidence type="ECO:0000256" key="16">
    <source>
        <dbReference type="RuleBase" id="RU000304"/>
    </source>
</evidence>
<dbReference type="InterPro" id="IPR017441">
    <property type="entry name" value="Protein_kinase_ATP_BS"/>
</dbReference>